<dbReference type="VEuPathDB" id="CryptoDB:Cvel_7821"/>
<dbReference type="InterPro" id="IPR002018">
    <property type="entry name" value="CarbesteraseB"/>
</dbReference>
<evidence type="ECO:0000259" key="4">
    <source>
        <dbReference type="Pfam" id="PF00135"/>
    </source>
</evidence>
<name>A0A0G4HPW0_9ALVE</name>
<evidence type="ECO:0000256" key="1">
    <source>
        <dbReference type="ARBA" id="ARBA00005964"/>
    </source>
</evidence>
<evidence type="ECO:0000256" key="2">
    <source>
        <dbReference type="ARBA" id="ARBA00022801"/>
    </source>
</evidence>
<dbReference type="PhylomeDB" id="A0A0G4HPW0"/>
<dbReference type="GO" id="GO:0052689">
    <property type="term" value="F:carboxylic ester hydrolase activity"/>
    <property type="evidence" value="ECO:0007669"/>
    <property type="project" value="TreeGrafter"/>
</dbReference>
<keyword evidence="3" id="KW-0732">Signal</keyword>
<dbReference type="Gene3D" id="3.40.50.1820">
    <property type="entry name" value="alpha/beta hydrolase"/>
    <property type="match status" value="1"/>
</dbReference>
<comment type="similarity">
    <text evidence="1">Belongs to the type-B carboxylesterase/lipase family.</text>
</comment>
<gene>
    <name evidence="5" type="ORF">Cvel_7821</name>
</gene>
<organism evidence="5">
    <name type="scientific">Chromera velia CCMP2878</name>
    <dbReference type="NCBI Taxonomy" id="1169474"/>
    <lineage>
        <taxon>Eukaryota</taxon>
        <taxon>Sar</taxon>
        <taxon>Alveolata</taxon>
        <taxon>Colpodellida</taxon>
        <taxon>Chromeraceae</taxon>
        <taxon>Chromera</taxon>
    </lineage>
</organism>
<protein>
    <recommendedName>
        <fullName evidence="4">Carboxylesterase type B domain-containing protein</fullName>
    </recommendedName>
</protein>
<dbReference type="Pfam" id="PF00135">
    <property type="entry name" value="COesterase"/>
    <property type="match status" value="1"/>
</dbReference>
<dbReference type="PANTHER" id="PTHR43918:SF4">
    <property type="entry name" value="CARBOXYLIC ESTER HYDROLASE"/>
    <property type="match status" value="1"/>
</dbReference>
<dbReference type="InterPro" id="IPR050654">
    <property type="entry name" value="AChE-related_enzymes"/>
</dbReference>
<feature type="domain" description="Carboxylesterase type B" evidence="4">
    <location>
        <begin position="33"/>
        <end position="602"/>
    </location>
</feature>
<proteinExistence type="inferred from homology"/>
<accession>A0A0G4HPW0</accession>
<feature type="chain" id="PRO_5005191837" description="Carboxylesterase type B domain-containing protein" evidence="3">
    <location>
        <begin position="20"/>
        <end position="802"/>
    </location>
</feature>
<reference evidence="5" key="1">
    <citation type="submission" date="2014-11" db="EMBL/GenBank/DDBJ databases">
        <authorList>
            <person name="Otto D Thomas"/>
            <person name="Naeem Raeece"/>
        </authorList>
    </citation>
    <scope>NUCLEOTIDE SEQUENCE</scope>
</reference>
<evidence type="ECO:0000256" key="3">
    <source>
        <dbReference type="SAM" id="SignalP"/>
    </source>
</evidence>
<dbReference type="AlphaFoldDB" id="A0A0G4HPW0"/>
<dbReference type="InterPro" id="IPR029058">
    <property type="entry name" value="AB_hydrolase_fold"/>
</dbReference>
<evidence type="ECO:0000313" key="5">
    <source>
        <dbReference type="EMBL" id="CEM46219.1"/>
    </source>
</evidence>
<sequence length="802" mass="87560">MQLLPAIALAGSFALSAWGQNTVELTLSSGATVTGLDIDGVDVFYSVPFANAPNRWEDATLFEPSSTDTIDATSFEPGCNQQCTIFLPDGLCPTSVKDDCLTMSIFKPQGVTGPLPILMYIHAGAFLAGSEASPDMEAMELARLSKVIIVNINYRLGIFGWLRTAEKYGGYRGNYGFRDQQRALEFLQREAAALGGDASRVGIWGDSSGGRAVTCHLSAPDSAGLFSRAIISSGAGSRTNTAQFMEELGLITLRSKPVVDVCGYIGDHPSPTELQTFLDCFEGLPAETLLEAQTAGRTWAVVQDPFYGVMSYSPVVDGDTLPGDCYHADPLDTSIPVIFSVTKDEGPYFFAMGLRQVEDSLYRYFGSVGMGATFFNSDPELRKMAMDAYGDSMEDDFKKEVEKESSVGPIPGEDLINEFWVGRNGLAQKVAGEHFGDYFYFCAMRELGRRYAELGMHVWHGAWTWGFSFEHKRTALCNPELVGEKPATRPCQAVLSACADDDVVCHFTELPFNFQPPKVVASQTAHEKEAAKEFGIETMNFMYNGDPNIAVDYELPGGEWPKVRGDAQKTGFVHRRMGPRPPKNREDNFYTSSLKAKECAFWDAVTEKVGGYTTTWLQIVSGTSDCADEGQCGASMKCQYQMKSDEMFKGQFVDEFLTGGDKEMSLLTDRFKLGGKLEEGLQCTCPPGTSKTLKSEVTDESKIAKGSKGDEGLMDSVPKMGDLTDDWQKIVKSFTDHPTEPIGNGFGFDFDFAKGLNLFDKNRRQLFGDLSGLRDSFGGLGGGKLGLGGDNGDTDEYVCVLP</sequence>
<dbReference type="PANTHER" id="PTHR43918">
    <property type="entry name" value="ACETYLCHOLINESTERASE"/>
    <property type="match status" value="1"/>
</dbReference>
<keyword evidence="2" id="KW-0378">Hydrolase</keyword>
<dbReference type="EMBL" id="CDMZ01003399">
    <property type="protein sequence ID" value="CEM46219.1"/>
    <property type="molecule type" value="Genomic_DNA"/>
</dbReference>
<dbReference type="SUPFAM" id="SSF53474">
    <property type="entry name" value="alpha/beta-Hydrolases"/>
    <property type="match status" value="1"/>
</dbReference>
<dbReference type="ESTHER" id="9alve-a0a0g4hpw0">
    <property type="family name" value="Carb_B_Root"/>
</dbReference>
<feature type="signal peptide" evidence="3">
    <location>
        <begin position="1"/>
        <end position="19"/>
    </location>
</feature>